<evidence type="ECO:0000313" key="3">
    <source>
        <dbReference type="Proteomes" id="UP000320160"/>
    </source>
</evidence>
<feature type="chain" id="PRO_5021924686" evidence="1">
    <location>
        <begin position="25"/>
        <end position="408"/>
    </location>
</feature>
<accession>A0A553WAV8</accession>
<dbReference type="OrthoDB" id="7406066at2"/>
<feature type="signal peptide" evidence="1">
    <location>
        <begin position="1"/>
        <end position="24"/>
    </location>
</feature>
<evidence type="ECO:0000256" key="1">
    <source>
        <dbReference type="SAM" id="SignalP"/>
    </source>
</evidence>
<organism evidence="2 3">
    <name type="scientific">Sphingorhabdus contaminans</name>
    <dbReference type="NCBI Taxonomy" id="1343899"/>
    <lineage>
        <taxon>Bacteria</taxon>
        <taxon>Pseudomonadati</taxon>
        <taxon>Pseudomonadota</taxon>
        <taxon>Alphaproteobacteria</taxon>
        <taxon>Sphingomonadales</taxon>
        <taxon>Sphingomonadaceae</taxon>
        <taxon>Sphingorhabdus</taxon>
    </lineage>
</organism>
<reference evidence="2 3" key="1">
    <citation type="submission" date="2019-07" db="EMBL/GenBank/DDBJ databases">
        <authorList>
            <person name="Park M."/>
        </authorList>
    </citation>
    <scope>NUCLEOTIDE SEQUENCE [LARGE SCALE GENOMIC DNA]</scope>
    <source>
        <strain evidence="2 3">KCTC32445</strain>
    </source>
</reference>
<dbReference type="Pfam" id="PF10082">
    <property type="entry name" value="BBP2_2"/>
    <property type="match status" value="1"/>
</dbReference>
<dbReference type="Proteomes" id="UP000320160">
    <property type="component" value="Unassembled WGS sequence"/>
</dbReference>
<keyword evidence="1" id="KW-0732">Signal</keyword>
<dbReference type="RefSeq" id="WP_143777040.1">
    <property type="nucleotide sequence ID" value="NZ_VKKU01000002.1"/>
</dbReference>
<protein>
    <submittedName>
        <fullName evidence="2">Outer membrane beta-barrel protein</fullName>
    </submittedName>
</protein>
<sequence length="408" mass="44486">MLLRHSFWATCTVAGLLSSGAALADPVSKTAPLVSDQLPEFESKGLDIGGFRLMPDFEYIIYADDNVYAAPTGTKADAAFIIVGGLEAKGRVGNIDLTATAKTRIRRYDKLTTENSEGGEVLLGLGWQPRQGQKFGLSGGWRRVVEERGDPEALQLTTTGPRLLNIFEAEGKFSHEGGVMLIASDVAWRKYDFLGPVNDRRDFTSQFGSVTLGRSIGSRFYGTATAFVTNRDFRLPTPAGLSQDETTFGGRLGIATKERGIIEGRASIGLFKLNPAEPLQKSRTGVSTDISLTYRPQQRTAITLNVFSGDVATFRLGAVARADTTAQLSVQQEIRHNLYATAGVSYLRAEFIGSGDLEKAISPRVEVEWLASKRISIAGYVSYTDRSSNIAEENFERARGGLSFRLRF</sequence>
<dbReference type="AlphaFoldDB" id="A0A553WAV8"/>
<proteinExistence type="predicted"/>
<dbReference type="EMBL" id="VKKU01000002">
    <property type="protein sequence ID" value="TSB01820.1"/>
    <property type="molecule type" value="Genomic_DNA"/>
</dbReference>
<name>A0A553WAV8_9SPHN</name>
<comment type="caution">
    <text evidence="2">The sequence shown here is derived from an EMBL/GenBank/DDBJ whole genome shotgun (WGS) entry which is preliminary data.</text>
</comment>
<evidence type="ECO:0000313" key="2">
    <source>
        <dbReference type="EMBL" id="TSB01820.1"/>
    </source>
</evidence>
<keyword evidence="3" id="KW-1185">Reference proteome</keyword>
<gene>
    <name evidence="2" type="ORF">FOM92_11685</name>
</gene>
<dbReference type="InterPro" id="IPR018759">
    <property type="entry name" value="BBP2_2"/>
</dbReference>